<dbReference type="Gene3D" id="1.10.150.130">
    <property type="match status" value="1"/>
</dbReference>
<dbReference type="Proteomes" id="UP000320591">
    <property type="component" value="Chromosome"/>
</dbReference>
<feature type="domain" description="Core-binding (CB)" evidence="7">
    <location>
        <begin position="4"/>
        <end position="84"/>
    </location>
</feature>
<keyword evidence="3 5" id="KW-0238">DNA-binding</keyword>
<dbReference type="SUPFAM" id="SSF56349">
    <property type="entry name" value="DNA breaking-rejoining enzymes"/>
    <property type="match status" value="1"/>
</dbReference>
<keyword evidence="9" id="KW-1185">Reference proteome</keyword>
<dbReference type="PANTHER" id="PTHR30349:SF64">
    <property type="entry name" value="PROPHAGE INTEGRASE INTD-RELATED"/>
    <property type="match status" value="1"/>
</dbReference>
<comment type="similarity">
    <text evidence="1">Belongs to the 'phage' integrase family.</text>
</comment>
<keyword evidence="4" id="KW-0233">DNA recombination</keyword>
<proteinExistence type="inferred from homology"/>
<dbReference type="Pfam" id="PF13495">
    <property type="entry name" value="Phage_int_SAM_4"/>
    <property type="match status" value="1"/>
</dbReference>
<evidence type="ECO:0000259" key="7">
    <source>
        <dbReference type="PROSITE" id="PS51900"/>
    </source>
</evidence>
<dbReference type="PROSITE" id="PS51898">
    <property type="entry name" value="TYR_RECOMBINASE"/>
    <property type="match status" value="1"/>
</dbReference>
<evidence type="ECO:0000256" key="3">
    <source>
        <dbReference type="ARBA" id="ARBA00023125"/>
    </source>
</evidence>
<gene>
    <name evidence="8" type="ORF">Dpoa569_0002869</name>
</gene>
<reference evidence="8 9" key="1">
    <citation type="journal article" date="2019" name="Environ. Microbiol.">
        <title>The phytopathogenic nature of Dickeya aquatica 174/2 and the dynamic early evolution of Dickeya pathogenicity.</title>
        <authorList>
            <person name="Duprey A."/>
            <person name="Taib N."/>
            <person name="Leonard S."/>
            <person name="Garin T."/>
            <person name="Flandrois J.P."/>
            <person name="Nasser W."/>
            <person name="Brochier-Armanet C."/>
            <person name="Reverchon S."/>
        </authorList>
    </citation>
    <scope>NUCLEOTIDE SEQUENCE [LARGE SCALE GENOMIC DNA]</scope>
    <source>
        <strain evidence="8 9">NCPPB 569</strain>
    </source>
</reference>
<dbReference type="InterPro" id="IPR050090">
    <property type="entry name" value="Tyrosine_recombinase_XerCD"/>
</dbReference>
<dbReference type="InterPro" id="IPR010998">
    <property type="entry name" value="Integrase_recombinase_N"/>
</dbReference>
<dbReference type="STRING" id="568768.GCA_000406125_00983"/>
<evidence type="ECO:0000313" key="8">
    <source>
        <dbReference type="EMBL" id="QDX30920.1"/>
    </source>
</evidence>
<dbReference type="GO" id="GO:0015074">
    <property type="term" value="P:DNA integration"/>
    <property type="evidence" value="ECO:0007669"/>
    <property type="project" value="UniProtKB-KW"/>
</dbReference>
<dbReference type="InterPro" id="IPR004107">
    <property type="entry name" value="Integrase_SAM-like_N"/>
</dbReference>
<dbReference type="EMBL" id="CP042220">
    <property type="protein sequence ID" value="QDX30920.1"/>
    <property type="molecule type" value="Genomic_DNA"/>
</dbReference>
<keyword evidence="2" id="KW-0229">DNA integration</keyword>
<sequence>MTEIGYENLLDDYFFSKSLRPATEWSYRKVTNSFIRFASDIPPCRVDRTAVLHWRRHLLTEKKVSARTWNNKVAHMRAIFNHGIKHRLLPHTENPFNNVITRPDMKRKKTLAAGQLDAIDRLMEQHLEHERQGMGAHFNECALYPAWFWKTVLDTLRYTGMRQNQLLHIRLSDVNLDAGIINLRPEGSKNHREHRVPIISVLRQGLSRLIEESIAREAQPDEQLFNVYRFIGRASNDMAPMSEIPLRSFFRRLSNECRFTVSPHRFRHTLATEMMKSPDRNLQIVKNLLGHSSLTTTLEYVESNIDSIRAAIECELRC</sequence>
<dbReference type="GO" id="GO:0006310">
    <property type="term" value="P:DNA recombination"/>
    <property type="evidence" value="ECO:0007669"/>
    <property type="project" value="UniProtKB-KW"/>
</dbReference>
<dbReference type="Gene3D" id="1.10.443.10">
    <property type="entry name" value="Intergrase catalytic core"/>
    <property type="match status" value="1"/>
</dbReference>
<evidence type="ECO:0000313" key="9">
    <source>
        <dbReference type="Proteomes" id="UP000320591"/>
    </source>
</evidence>
<dbReference type="InterPro" id="IPR013762">
    <property type="entry name" value="Integrase-like_cat_sf"/>
</dbReference>
<dbReference type="CDD" id="cd00397">
    <property type="entry name" value="DNA_BRE_C"/>
    <property type="match status" value="1"/>
</dbReference>
<dbReference type="PROSITE" id="PS51900">
    <property type="entry name" value="CB"/>
    <property type="match status" value="1"/>
</dbReference>
<evidence type="ECO:0000259" key="6">
    <source>
        <dbReference type="PROSITE" id="PS51898"/>
    </source>
</evidence>
<dbReference type="InterPro" id="IPR011010">
    <property type="entry name" value="DNA_brk_join_enz"/>
</dbReference>
<dbReference type="RefSeq" id="WP_042869066.1">
    <property type="nucleotide sequence ID" value="NZ_CM001975.1"/>
</dbReference>
<dbReference type="OrthoDB" id="7064909at2"/>
<evidence type="ECO:0000256" key="5">
    <source>
        <dbReference type="PROSITE-ProRule" id="PRU01248"/>
    </source>
</evidence>
<feature type="domain" description="Tyr recombinase" evidence="6">
    <location>
        <begin position="122"/>
        <end position="313"/>
    </location>
</feature>
<dbReference type="InterPro" id="IPR002104">
    <property type="entry name" value="Integrase_catalytic"/>
</dbReference>
<dbReference type="GO" id="GO:0003677">
    <property type="term" value="F:DNA binding"/>
    <property type="evidence" value="ECO:0007669"/>
    <property type="project" value="UniProtKB-UniRule"/>
</dbReference>
<dbReference type="AlphaFoldDB" id="A0A5B8IGE0"/>
<dbReference type="Pfam" id="PF00589">
    <property type="entry name" value="Phage_integrase"/>
    <property type="match status" value="1"/>
</dbReference>
<dbReference type="KEGG" id="dic:Dpoa569_0002869"/>
<evidence type="ECO:0000256" key="1">
    <source>
        <dbReference type="ARBA" id="ARBA00008857"/>
    </source>
</evidence>
<dbReference type="PANTHER" id="PTHR30349">
    <property type="entry name" value="PHAGE INTEGRASE-RELATED"/>
    <property type="match status" value="1"/>
</dbReference>
<accession>A0A5B8IGE0</accession>
<name>A0A5B8IGE0_9GAMM</name>
<evidence type="ECO:0000256" key="4">
    <source>
        <dbReference type="ARBA" id="ARBA00023172"/>
    </source>
</evidence>
<protein>
    <submittedName>
        <fullName evidence="8">Tyrosine-type recombinase/integrase</fullName>
    </submittedName>
</protein>
<evidence type="ECO:0000256" key="2">
    <source>
        <dbReference type="ARBA" id="ARBA00022908"/>
    </source>
</evidence>
<organism evidence="8 9">
    <name type="scientific">Dickeya poaceiphila</name>
    <dbReference type="NCBI Taxonomy" id="568768"/>
    <lineage>
        <taxon>Bacteria</taxon>
        <taxon>Pseudomonadati</taxon>
        <taxon>Pseudomonadota</taxon>
        <taxon>Gammaproteobacteria</taxon>
        <taxon>Enterobacterales</taxon>
        <taxon>Pectobacteriaceae</taxon>
        <taxon>Dickeya</taxon>
    </lineage>
</organism>
<dbReference type="InterPro" id="IPR044068">
    <property type="entry name" value="CB"/>
</dbReference>